<reference evidence="1 2" key="1">
    <citation type="journal article" date="2012" name="Front. Microbiol.">
        <title>Redundancy and modularity in membrane-associated dissimilatory nitrate reduction in Bacillus.</title>
        <authorList>
            <person name="Heylen K."/>
            <person name="Keltjens J."/>
        </authorList>
    </citation>
    <scope>NUCLEOTIDE SEQUENCE [LARGE SCALE GENOMIC DNA]</scope>
    <source>
        <strain evidence="1 2">LMG 9581</strain>
    </source>
</reference>
<evidence type="ECO:0000313" key="2">
    <source>
        <dbReference type="Proteomes" id="UP000006315"/>
    </source>
</evidence>
<evidence type="ECO:0000313" key="1">
    <source>
        <dbReference type="EMBL" id="EKN64590.1"/>
    </source>
</evidence>
<dbReference type="SUPFAM" id="SSF53335">
    <property type="entry name" value="S-adenosyl-L-methionine-dependent methyltransferases"/>
    <property type="match status" value="1"/>
</dbReference>
<proteinExistence type="predicted"/>
<sequence length="89" mass="10163">MERVLQECKRVLKPNGKLLVLEHIKMEQPFCAGLQHLLTPAWKHIANDCHLNRNPEVLIEECGFNIISSKKYLKNSHLLNDSLTSSATL</sequence>
<dbReference type="STRING" id="1131731.BAZO_13304"/>
<gene>
    <name evidence="1" type="ORF">BAZO_13304</name>
</gene>
<accession>K6C0C1</accession>
<dbReference type="PATRIC" id="fig|1131731.3.peg.2726"/>
<keyword evidence="2" id="KW-1185">Reference proteome</keyword>
<dbReference type="GO" id="GO:0008168">
    <property type="term" value="F:methyltransferase activity"/>
    <property type="evidence" value="ECO:0007669"/>
    <property type="project" value="UniProtKB-KW"/>
</dbReference>
<dbReference type="InterPro" id="IPR029063">
    <property type="entry name" value="SAM-dependent_MTases_sf"/>
</dbReference>
<dbReference type="GO" id="GO:0032259">
    <property type="term" value="P:methylation"/>
    <property type="evidence" value="ECO:0007669"/>
    <property type="project" value="UniProtKB-KW"/>
</dbReference>
<dbReference type="Gene3D" id="3.40.50.150">
    <property type="entry name" value="Vaccinia Virus protein VP39"/>
    <property type="match status" value="1"/>
</dbReference>
<protein>
    <submittedName>
        <fullName evidence="1">Type 11 methyltransferase</fullName>
    </submittedName>
</protein>
<keyword evidence="1" id="KW-0489">Methyltransferase</keyword>
<dbReference type="PANTHER" id="PTHR45036">
    <property type="entry name" value="METHYLTRANSFERASE LIKE 7B"/>
    <property type="match status" value="1"/>
</dbReference>
<organism evidence="1 2">
    <name type="scientific">Schinkia azotoformans LMG 9581</name>
    <dbReference type="NCBI Taxonomy" id="1131731"/>
    <lineage>
        <taxon>Bacteria</taxon>
        <taxon>Bacillati</taxon>
        <taxon>Bacillota</taxon>
        <taxon>Bacilli</taxon>
        <taxon>Bacillales</taxon>
        <taxon>Bacillaceae</taxon>
        <taxon>Calidifontibacillus/Schinkia group</taxon>
        <taxon>Schinkia</taxon>
    </lineage>
</organism>
<keyword evidence="1" id="KW-0808">Transferase</keyword>
<comment type="caution">
    <text evidence="1">The sequence shown here is derived from an EMBL/GenBank/DDBJ whole genome shotgun (WGS) entry which is preliminary data.</text>
</comment>
<dbReference type="EMBL" id="AJLR01000116">
    <property type="protein sequence ID" value="EKN64590.1"/>
    <property type="molecule type" value="Genomic_DNA"/>
</dbReference>
<name>K6C0C1_SCHAZ</name>
<dbReference type="Proteomes" id="UP000006315">
    <property type="component" value="Unassembled WGS sequence"/>
</dbReference>
<dbReference type="PANTHER" id="PTHR45036:SF1">
    <property type="entry name" value="METHYLTRANSFERASE LIKE 7A"/>
    <property type="match status" value="1"/>
</dbReference>
<dbReference type="InterPro" id="IPR052356">
    <property type="entry name" value="Thiol_S-MT"/>
</dbReference>
<dbReference type="AlphaFoldDB" id="K6C0C1"/>